<accession>A0A930VNM5</accession>
<evidence type="ECO:0000313" key="2">
    <source>
        <dbReference type="EMBL" id="MBF4767872.1"/>
    </source>
</evidence>
<keyword evidence="1" id="KW-1133">Transmembrane helix</keyword>
<keyword evidence="1" id="KW-0812">Transmembrane</keyword>
<feature type="transmembrane region" description="Helical" evidence="1">
    <location>
        <begin position="75"/>
        <end position="97"/>
    </location>
</feature>
<proteinExistence type="predicted"/>
<feature type="transmembrane region" description="Helical" evidence="1">
    <location>
        <begin position="172"/>
        <end position="190"/>
    </location>
</feature>
<evidence type="ECO:0000256" key="1">
    <source>
        <dbReference type="SAM" id="Phobius"/>
    </source>
</evidence>
<keyword evidence="3" id="KW-1185">Reference proteome</keyword>
<comment type="caution">
    <text evidence="2">The sequence shown here is derived from an EMBL/GenBank/DDBJ whole genome shotgun (WGS) entry which is preliminary data.</text>
</comment>
<feature type="transmembrane region" description="Helical" evidence="1">
    <location>
        <begin position="47"/>
        <end position="68"/>
    </location>
</feature>
<dbReference type="EMBL" id="JADKPO010000009">
    <property type="protein sequence ID" value="MBF4767872.1"/>
    <property type="molecule type" value="Genomic_DNA"/>
</dbReference>
<dbReference type="RefSeq" id="WP_194696011.1">
    <property type="nucleotide sequence ID" value="NZ_JADKPO010000009.1"/>
</dbReference>
<feature type="transmembrane region" description="Helical" evidence="1">
    <location>
        <begin position="197"/>
        <end position="218"/>
    </location>
</feature>
<dbReference type="Proteomes" id="UP000660668">
    <property type="component" value="Unassembled WGS sequence"/>
</dbReference>
<protein>
    <submittedName>
        <fullName evidence="2">Uncharacterized protein</fullName>
    </submittedName>
</protein>
<reference evidence="2" key="1">
    <citation type="submission" date="2020-11" db="EMBL/GenBank/DDBJ databases">
        <title>Nocardioides cynanchi sp. nov., isolated from soil of rhizosphere of Cynanchum wilfordii.</title>
        <authorList>
            <person name="Lee J.-S."/>
            <person name="Suh M.K."/>
            <person name="Kim J.-S."/>
        </authorList>
    </citation>
    <scope>NUCLEOTIDE SEQUENCE</scope>
    <source>
        <strain evidence="2">KCTC 19276</strain>
    </source>
</reference>
<name>A0A930VNM5_9ACTN</name>
<gene>
    <name evidence="2" type="ORF">ISU10_08855</name>
</gene>
<sequence>MTNEVAPGAVVEVNQPRPVRRSVIFESVACLLAAAALGILGDEGLRWGSFGVCLFTAATLWLALSFGAGRLGGRWWLSAVLGSGALVASLASYYLWLGVVHDVPWSTLMDGGYRGRTFLAAGAAIGAISGILGGVSGGSSRLAADMAWCGLVAVPVVDGLLQYRYSGRDDELVVVAVFVALVAVAVAWALRSGARAWALLLGVPVASAVLYAGELVVLREVFGRFTWL</sequence>
<keyword evidence="1" id="KW-0472">Membrane</keyword>
<feature type="transmembrane region" description="Helical" evidence="1">
    <location>
        <begin position="23"/>
        <end position="41"/>
    </location>
</feature>
<dbReference type="AlphaFoldDB" id="A0A930VNM5"/>
<organism evidence="2 3">
    <name type="scientific">Nocardioides agariphilus</name>
    <dbReference type="NCBI Taxonomy" id="433664"/>
    <lineage>
        <taxon>Bacteria</taxon>
        <taxon>Bacillati</taxon>
        <taxon>Actinomycetota</taxon>
        <taxon>Actinomycetes</taxon>
        <taxon>Propionibacteriales</taxon>
        <taxon>Nocardioidaceae</taxon>
        <taxon>Nocardioides</taxon>
    </lineage>
</organism>
<feature type="transmembrane region" description="Helical" evidence="1">
    <location>
        <begin position="117"/>
        <end position="135"/>
    </location>
</feature>
<evidence type="ECO:0000313" key="3">
    <source>
        <dbReference type="Proteomes" id="UP000660668"/>
    </source>
</evidence>